<keyword evidence="2" id="KW-0812">Transmembrane</keyword>
<dbReference type="Proteomes" id="UP001530377">
    <property type="component" value="Unassembled WGS sequence"/>
</dbReference>
<keyword evidence="1" id="KW-0175">Coiled coil</keyword>
<feature type="coiled-coil region" evidence="1">
    <location>
        <begin position="33"/>
        <end position="67"/>
    </location>
</feature>
<reference evidence="3 4" key="1">
    <citation type="submission" date="2024-10" db="EMBL/GenBank/DDBJ databases">
        <title>Updated reference genomes for cyclostephanoid diatoms.</title>
        <authorList>
            <person name="Roberts W.R."/>
            <person name="Alverson A.J."/>
        </authorList>
    </citation>
    <scope>NUCLEOTIDE SEQUENCE [LARGE SCALE GENOMIC DNA]</scope>
    <source>
        <strain evidence="3 4">AJA228-03</strain>
    </source>
</reference>
<dbReference type="AlphaFoldDB" id="A0ABD3RVD8"/>
<evidence type="ECO:0000256" key="1">
    <source>
        <dbReference type="SAM" id="Coils"/>
    </source>
</evidence>
<evidence type="ECO:0000313" key="4">
    <source>
        <dbReference type="Proteomes" id="UP001530377"/>
    </source>
</evidence>
<sequence length="279" mass="31632">MIIAPAIIVFVMGGVCIAHVPYSAIKEKRLGKLPTLRSMNNKLKEDANQLQEEVDVLSQEIDLLKPEADRVAEVEGELQLITKEQNMNVNKLVELVKENETILIKMRDNLRQRIVQDVITIVVKSDKNNDQSIDRVEAKVLALRIRLALQEYGVEFDAEKFLMAIRKDPSLTGVMAIVQKLLANDDASPDLDRDDDDDDLFDMFYIASDEEDSRRSLFRTPSVAKSLGKQVSELTLDKTEPIGRMSRCSGRSRRTSIMLCDMDEIIRMSEKCSARKGNF</sequence>
<proteinExistence type="predicted"/>
<comment type="caution">
    <text evidence="3">The sequence shown here is derived from an EMBL/GenBank/DDBJ whole genome shotgun (WGS) entry which is preliminary data.</text>
</comment>
<keyword evidence="4" id="KW-1185">Reference proteome</keyword>
<feature type="transmembrane region" description="Helical" evidence="2">
    <location>
        <begin position="6"/>
        <end position="25"/>
    </location>
</feature>
<evidence type="ECO:0000256" key="2">
    <source>
        <dbReference type="SAM" id="Phobius"/>
    </source>
</evidence>
<protein>
    <submittedName>
        <fullName evidence="3">Uncharacterized protein</fullName>
    </submittedName>
</protein>
<organism evidence="3 4">
    <name type="scientific">Cyclostephanos tholiformis</name>
    <dbReference type="NCBI Taxonomy" id="382380"/>
    <lineage>
        <taxon>Eukaryota</taxon>
        <taxon>Sar</taxon>
        <taxon>Stramenopiles</taxon>
        <taxon>Ochrophyta</taxon>
        <taxon>Bacillariophyta</taxon>
        <taxon>Coscinodiscophyceae</taxon>
        <taxon>Thalassiosirophycidae</taxon>
        <taxon>Stephanodiscales</taxon>
        <taxon>Stephanodiscaceae</taxon>
        <taxon>Cyclostephanos</taxon>
    </lineage>
</organism>
<keyword evidence="2" id="KW-1133">Transmembrane helix</keyword>
<name>A0ABD3RVD8_9STRA</name>
<gene>
    <name evidence="3" type="ORF">ACHAXA_005511</name>
</gene>
<dbReference type="EMBL" id="JALLPB020000162">
    <property type="protein sequence ID" value="KAL3816175.1"/>
    <property type="molecule type" value="Genomic_DNA"/>
</dbReference>
<accession>A0ABD3RVD8</accession>
<keyword evidence="2" id="KW-0472">Membrane</keyword>
<evidence type="ECO:0000313" key="3">
    <source>
        <dbReference type="EMBL" id="KAL3816175.1"/>
    </source>
</evidence>